<keyword evidence="3" id="KW-1185">Reference proteome</keyword>
<name>A0A5B7CHF1_PORTR</name>
<dbReference type="AlphaFoldDB" id="A0A5B7CHF1"/>
<feature type="compositionally biased region" description="Acidic residues" evidence="1">
    <location>
        <begin position="26"/>
        <end position="35"/>
    </location>
</feature>
<organism evidence="2 3">
    <name type="scientific">Portunus trituberculatus</name>
    <name type="common">Swimming crab</name>
    <name type="synonym">Neptunus trituberculatus</name>
    <dbReference type="NCBI Taxonomy" id="210409"/>
    <lineage>
        <taxon>Eukaryota</taxon>
        <taxon>Metazoa</taxon>
        <taxon>Ecdysozoa</taxon>
        <taxon>Arthropoda</taxon>
        <taxon>Crustacea</taxon>
        <taxon>Multicrustacea</taxon>
        <taxon>Malacostraca</taxon>
        <taxon>Eumalacostraca</taxon>
        <taxon>Eucarida</taxon>
        <taxon>Decapoda</taxon>
        <taxon>Pleocyemata</taxon>
        <taxon>Brachyura</taxon>
        <taxon>Eubrachyura</taxon>
        <taxon>Portunoidea</taxon>
        <taxon>Portunidae</taxon>
        <taxon>Portuninae</taxon>
        <taxon>Portunus</taxon>
    </lineage>
</organism>
<sequence>MSYPSQCFKVAVEKDKPVESVPDNSESGDECTDQEGDTKTNRLYNFWPLQYSEVAVEQDKTTQSGYRDEENILMFAPDVWQVIRGDLGGDVMN</sequence>
<proteinExistence type="predicted"/>
<reference evidence="2 3" key="1">
    <citation type="submission" date="2019-05" db="EMBL/GenBank/DDBJ databases">
        <title>Another draft genome of Portunus trituberculatus and its Hox gene families provides insights of decapod evolution.</title>
        <authorList>
            <person name="Jeong J.-H."/>
            <person name="Song I."/>
            <person name="Kim S."/>
            <person name="Choi T."/>
            <person name="Kim D."/>
            <person name="Ryu S."/>
            <person name="Kim W."/>
        </authorList>
    </citation>
    <scope>NUCLEOTIDE SEQUENCE [LARGE SCALE GENOMIC DNA]</scope>
    <source>
        <tissue evidence="2">Muscle</tissue>
    </source>
</reference>
<evidence type="ECO:0000313" key="2">
    <source>
        <dbReference type="EMBL" id="MPC08899.1"/>
    </source>
</evidence>
<protein>
    <submittedName>
        <fullName evidence="2">Uncharacterized protein</fullName>
    </submittedName>
</protein>
<accession>A0A5B7CHF1</accession>
<dbReference type="EMBL" id="VSRR010000048">
    <property type="protein sequence ID" value="MPC08899.1"/>
    <property type="molecule type" value="Genomic_DNA"/>
</dbReference>
<feature type="region of interest" description="Disordered" evidence="1">
    <location>
        <begin position="14"/>
        <end position="39"/>
    </location>
</feature>
<evidence type="ECO:0000256" key="1">
    <source>
        <dbReference type="SAM" id="MobiDB-lite"/>
    </source>
</evidence>
<gene>
    <name evidence="2" type="ORF">E2C01_001494</name>
</gene>
<evidence type="ECO:0000313" key="3">
    <source>
        <dbReference type="Proteomes" id="UP000324222"/>
    </source>
</evidence>
<comment type="caution">
    <text evidence="2">The sequence shown here is derived from an EMBL/GenBank/DDBJ whole genome shotgun (WGS) entry which is preliminary data.</text>
</comment>
<dbReference type="Proteomes" id="UP000324222">
    <property type="component" value="Unassembled WGS sequence"/>
</dbReference>